<evidence type="ECO:0000256" key="2">
    <source>
        <dbReference type="ARBA" id="ARBA00022695"/>
    </source>
</evidence>
<reference evidence="6 7" key="1">
    <citation type="journal article" date="2015" name="Nature">
        <title>rRNA introns, odd ribosomes, and small enigmatic genomes across a large radiation of phyla.</title>
        <authorList>
            <person name="Brown C.T."/>
            <person name="Hug L.A."/>
            <person name="Thomas B.C."/>
            <person name="Sharon I."/>
            <person name="Castelle C.J."/>
            <person name="Singh A."/>
            <person name="Wilkins M.J."/>
            <person name="Williams K.H."/>
            <person name="Banfield J.F."/>
        </authorList>
    </citation>
    <scope>NUCLEOTIDE SEQUENCE [LARGE SCALE GENOMIC DNA]</scope>
</reference>
<dbReference type="Proteomes" id="UP000033860">
    <property type="component" value="Unassembled WGS sequence"/>
</dbReference>
<dbReference type="AlphaFoldDB" id="A0A0G1RUI0"/>
<keyword evidence="3" id="KW-0547">Nucleotide-binding</keyword>
<dbReference type="InterPro" id="IPR043519">
    <property type="entry name" value="NT_sf"/>
</dbReference>
<evidence type="ECO:0000256" key="3">
    <source>
        <dbReference type="ARBA" id="ARBA00022741"/>
    </source>
</evidence>
<dbReference type="EMBL" id="LCNT01000007">
    <property type="protein sequence ID" value="KKU60751.1"/>
    <property type="molecule type" value="Genomic_DNA"/>
</dbReference>
<feature type="domain" description="cGAS/DncV-like nucleotidyltransferase C-terminal helical" evidence="5">
    <location>
        <begin position="179"/>
        <end position="299"/>
    </location>
</feature>
<keyword evidence="1" id="KW-0808">Transferase</keyword>
<comment type="caution">
    <text evidence="6">The sequence shown here is derived from an EMBL/GenBank/DDBJ whole genome shotgun (WGS) entry which is preliminary data.</text>
</comment>
<dbReference type="CDD" id="cd05400">
    <property type="entry name" value="NT_2-5OAS_ClassI-CCAase"/>
    <property type="match status" value="1"/>
</dbReference>
<organism evidence="6 7">
    <name type="scientific">Candidatus Beckwithbacteria bacterium GW2011_GWB1_47_15</name>
    <dbReference type="NCBI Taxonomy" id="1618371"/>
    <lineage>
        <taxon>Bacteria</taxon>
        <taxon>Candidatus Beckwithiibacteriota</taxon>
    </lineage>
</organism>
<dbReference type="GO" id="GO:0016779">
    <property type="term" value="F:nucleotidyltransferase activity"/>
    <property type="evidence" value="ECO:0007669"/>
    <property type="project" value="InterPro"/>
</dbReference>
<keyword evidence="4" id="KW-0051">Antiviral defense</keyword>
<proteinExistence type="predicted"/>
<dbReference type="Gene3D" id="3.30.460.10">
    <property type="entry name" value="Beta Polymerase, domain 2"/>
    <property type="match status" value="1"/>
</dbReference>
<evidence type="ECO:0000313" key="6">
    <source>
        <dbReference type="EMBL" id="KKU60751.1"/>
    </source>
</evidence>
<dbReference type="SUPFAM" id="SSF81301">
    <property type="entry name" value="Nucleotidyltransferase"/>
    <property type="match status" value="1"/>
</dbReference>
<dbReference type="Pfam" id="PF26305">
    <property type="entry name" value="CD_NTase_C"/>
    <property type="match status" value="1"/>
</dbReference>
<dbReference type="InterPro" id="IPR006116">
    <property type="entry name" value="NT_2-5OAS_ClassI-CCAase"/>
</dbReference>
<gene>
    <name evidence="6" type="ORF">UX85_C0007G0038</name>
</gene>
<accession>A0A0G1RUI0</accession>
<name>A0A0G1RUI0_9BACT</name>
<evidence type="ECO:0000256" key="1">
    <source>
        <dbReference type="ARBA" id="ARBA00022679"/>
    </source>
</evidence>
<evidence type="ECO:0000259" key="5">
    <source>
        <dbReference type="Pfam" id="PF26305"/>
    </source>
</evidence>
<dbReference type="GO" id="GO:0051607">
    <property type="term" value="P:defense response to virus"/>
    <property type="evidence" value="ECO:0007669"/>
    <property type="project" value="UniProtKB-KW"/>
</dbReference>
<protein>
    <recommendedName>
        <fullName evidence="5">cGAS/DncV-like nucleotidyltransferase C-terminal helical domain-containing protein</fullName>
    </recommendedName>
</protein>
<evidence type="ECO:0000313" key="7">
    <source>
        <dbReference type="Proteomes" id="UP000033860"/>
    </source>
</evidence>
<keyword evidence="2" id="KW-0548">Nucleotidyltransferase</keyword>
<dbReference type="InterPro" id="IPR058909">
    <property type="entry name" value="CD_NTase_C"/>
</dbReference>
<sequence length="300" mass="34536">MNISDDQLSGWIKPWFNNEEERAEKTKDTVKSAVDTHLSDLGIRVFAKGSYPNNTNVRHDSDIDIAVELQDMINLNYAEGVGFSNTGLFGYTGISEIDFKLRLQKALETEFGKNLVDSSGNKVFKIRGSDKILDADIIPCTTYRYYYSTGSTNYNQGIQLILNRPDGIRHFNYPDQHLENGIEKNTSTSKRFKNVARILKNVNGHLSENNNTSPFPSFMIESLAYNVSNPIYTNNEIWRDIVLRGCEEVWTYLLKDEYTLSEDCRWREVNGCKYLFHGQQNWTKDDAKQFIKSAYNLLNK</sequence>
<evidence type="ECO:0000256" key="4">
    <source>
        <dbReference type="ARBA" id="ARBA00023118"/>
    </source>
</evidence>